<dbReference type="AlphaFoldDB" id="A0A974NQW6"/>
<protein>
    <submittedName>
        <fullName evidence="7">YitT family protein</fullName>
    </submittedName>
</protein>
<evidence type="ECO:0000313" key="7">
    <source>
        <dbReference type="EMBL" id="QQT02191.1"/>
    </source>
</evidence>
<keyword evidence="5 6" id="KW-0472">Membrane</keyword>
<dbReference type="PANTHER" id="PTHR33545">
    <property type="entry name" value="UPF0750 MEMBRANE PROTEIN YITT-RELATED"/>
    <property type="match status" value="1"/>
</dbReference>
<evidence type="ECO:0000256" key="6">
    <source>
        <dbReference type="SAM" id="Phobius"/>
    </source>
</evidence>
<feature type="transmembrane region" description="Helical" evidence="6">
    <location>
        <begin position="168"/>
        <end position="186"/>
    </location>
</feature>
<comment type="subcellular location">
    <subcellularLocation>
        <location evidence="1">Cell membrane</location>
        <topology evidence="1">Multi-pass membrane protein</topology>
    </subcellularLocation>
</comment>
<proteinExistence type="predicted"/>
<keyword evidence="3 6" id="KW-0812">Transmembrane</keyword>
<dbReference type="Pfam" id="PF02588">
    <property type="entry name" value="YitT_membrane"/>
    <property type="match status" value="1"/>
</dbReference>
<keyword evidence="2" id="KW-1003">Cell membrane</keyword>
<dbReference type="KEGG" id="ppsr:I6J18_10295"/>
<feature type="transmembrane region" description="Helical" evidence="6">
    <location>
        <begin position="140"/>
        <end position="162"/>
    </location>
</feature>
<evidence type="ECO:0000256" key="2">
    <source>
        <dbReference type="ARBA" id="ARBA00022475"/>
    </source>
</evidence>
<dbReference type="InterPro" id="IPR003740">
    <property type="entry name" value="YitT"/>
</dbReference>
<dbReference type="Proteomes" id="UP000595254">
    <property type="component" value="Chromosome"/>
</dbReference>
<feature type="transmembrane region" description="Helical" evidence="6">
    <location>
        <begin position="77"/>
        <end position="95"/>
    </location>
</feature>
<evidence type="ECO:0000256" key="4">
    <source>
        <dbReference type="ARBA" id="ARBA00022989"/>
    </source>
</evidence>
<dbReference type="RefSeq" id="WP_040372263.1">
    <property type="nucleotide sequence ID" value="NZ_CP068053.1"/>
</dbReference>
<dbReference type="PANTHER" id="PTHR33545:SF5">
    <property type="entry name" value="UPF0750 MEMBRANE PROTEIN YITT"/>
    <property type="match status" value="1"/>
</dbReference>
<dbReference type="InterPro" id="IPR051461">
    <property type="entry name" value="UPF0750_membrane"/>
</dbReference>
<feature type="transmembrane region" description="Helical" evidence="6">
    <location>
        <begin position="101"/>
        <end position="120"/>
    </location>
</feature>
<feature type="transmembrane region" description="Helical" evidence="6">
    <location>
        <begin position="42"/>
        <end position="65"/>
    </location>
</feature>
<reference evidence="7 8" key="1">
    <citation type="submission" date="2021-01" db="EMBL/GenBank/DDBJ databases">
        <title>FDA dAtabase for Regulatory Grade micrObial Sequences (FDA-ARGOS): Supporting development and validation of Infectious Disease Dx tests.</title>
        <authorList>
            <person name="Nelson B."/>
            <person name="Plummer A."/>
            <person name="Tallon L."/>
            <person name="Sadzewicz L."/>
            <person name="Zhao X."/>
            <person name="Boylan J."/>
            <person name="Ott S."/>
            <person name="Bowen H."/>
            <person name="Vavikolanu K."/>
            <person name="Mehta A."/>
            <person name="Aluvathingal J."/>
            <person name="Nadendla S."/>
            <person name="Myers T."/>
            <person name="Yan Y."/>
            <person name="Sichtig H."/>
        </authorList>
    </citation>
    <scope>NUCLEOTIDE SEQUENCE [LARGE SCALE GENOMIC DNA]</scope>
    <source>
        <strain evidence="7 8">FDAARGOS_1161</strain>
    </source>
</reference>
<dbReference type="EMBL" id="CP068053">
    <property type="protein sequence ID" value="QQT02191.1"/>
    <property type="molecule type" value="Genomic_DNA"/>
</dbReference>
<gene>
    <name evidence="7" type="ORF">I6J18_10295</name>
</gene>
<evidence type="ECO:0000256" key="5">
    <source>
        <dbReference type="ARBA" id="ARBA00023136"/>
    </source>
</evidence>
<organism evidence="7 8">
    <name type="scientific">Peribacillus psychrosaccharolyticus</name>
    <name type="common">Bacillus psychrosaccharolyticus</name>
    <dbReference type="NCBI Taxonomy" id="1407"/>
    <lineage>
        <taxon>Bacteria</taxon>
        <taxon>Bacillati</taxon>
        <taxon>Bacillota</taxon>
        <taxon>Bacilli</taxon>
        <taxon>Bacillales</taxon>
        <taxon>Bacillaceae</taxon>
        <taxon>Peribacillus</taxon>
    </lineage>
</organism>
<name>A0A974NQW6_PERPY</name>
<keyword evidence="4 6" id="KW-1133">Transmembrane helix</keyword>
<keyword evidence="8" id="KW-1185">Reference proteome</keyword>
<dbReference type="GO" id="GO:0005886">
    <property type="term" value="C:plasma membrane"/>
    <property type="evidence" value="ECO:0007669"/>
    <property type="project" value="UniProtKB-SubCell"/>
</dbReference>
<sequence>MHLLEKAGAILVGSLLLGIGVNFFLSPFHLLDGGMIGIGLLIHYYFDFPTGLSMIFMSIPLYIYAWYYQRKLFIQSLHGLLISSLCVDWLSGFQISWDIPVYINAILGGTFIGLGIGLMLRYETTTGGTDLLAKIIANKLAINPGLIIFGIDVCIIFSGIGIVGMTTFLYSGLTILFVAILTSITVKETV</sequence>
<accession>A0A974NQW6</accession>
<feature type="transmembrane region" description="Helical" evidence="6">
    <location>
        <begin position="7"/>
        <end position="30"/>
    </location>
</feature>
<evidence type="ECO:0000256" key="1">
    <source>
        <dbReference type="ARBA" id="ARBA00004651"/>
    </source>
</evidence>
<evidence type="ECO:0000313" key="8">
    <source>
        <dbReference type="Proteomes" id="UP000595254"/>
    </source>
</evidence>
<evidence type="ECO:0000256" key="3">
    <source>
        <dbReference type="ARBA" id="ARBA00022692"/>
    </source>
</evidence>